<evidence type="ECO:0000313" key="8">
    <source>
        <dbReference type="EMBL" id="MCO6417744.1"/>
    </source>
</evidence>
<dbReference type="EMBL" id="JAFIRR010000103">
    <property type="protein sequence ID" value="MCO6417744.1"/>
    <property type="molecule type" value="Genomic_DNA"/>
</dbReference>
<dbReference type="PANTHER" id="PTHR37422:SF13">
    <property type="entry name" value="LIPOPOLYSACCHARIDE BIOSYNTHESIS PROTEIN PA4999-RELATED"/>
    <property type="match status" value="1"/>
</dbReference>
<feature type="domain" description="DUF5935" evidence="7">
    <location>
        <begin position="3"/>
        <end position="194"/>
    </location>
</feature>
<name>A0ABT1D729_9PROT</name>
<dbReference type="InterPro" id="IPR045979">
    <property type="entry name" value="DUF5935"/>
</dbReference>
<dbReference type="InterPro" id="IPR051533">
    <property type="entry name" value="WaaL-like"/>
</dbReference>
<feature type="transmembrane region" description="Helical" evidence="5">
    <location>
        <begin position="343"/>
        <end position="360"/>
    </location>
</feature>
<organism evidence="8 9">
    <name type="scientific">Siccirubricoccus soli</name>
    <dbReference type="NCBI Taxonomy" id="2899147"/>
    <lineage>
        <taxon>Bacteria</taxon>
        <taxon>Pseudomonadati</taxon>
        <taxon>Pseudomonadota</taxon>
        <taxon>Alphaproteobacteria</taxon>
        <taxon>Acetobacterales</taxon>
        <taxon>Roseomonadaceae</taxon>
        <taxon>Siccirubricoccus</taxon>
    </lineage>
</organism>
<evidence type="ECO:0000313" key="9">
    <source>
        <dbReference type="Proteomes" id="UP001523392"/>
    </source>
</evidence>
<evidence type="ECO:0000256" key="2">
    <source>
        <dbReference type="ARBA" id="ARBA00022692"/>
    </source>
</evidence>
<evidence type="ECO:0000256" key="3">
    <source>
        <dbReference type="ARBA" id="ARBA00022989"/>
    </source>
</evidence>
<keyword evidence="9" id="KW-1185">Reference proteome</keyword>
<feature type="transmembrane region" description="Helical" evidence="5">
    <location>
        <begin position="245"/>
        <end position="267"/>
    </location>
</feature>
<evidence type="ECO:0000256" key="5">
    <source>
        <dbReference type="SAM" id="Phobius"/>
    </source>
</evidence>
<dbReference type="RefSeq" id="WP_252954380.1">
    <property type="nucleotide sequence ID" value="NZ_JAFIRR010000103.1"/>
</dbReference>
<sequence>MLRSLFLIGVFLGFLGLGMAAPFVLSLGYVWASIFRPQSVAYAILPAIPVSLILGALAILWFVLRDLRYPPRMTPVLALLLAMAVWVTFTTAVLAIAPEMAWTKWDWAFKTIVFAAFMVFVFRSRIQIEALVQVICFSFAGHFLLVGVKTLISGGGYGKELGLIGGNTGFGEGGNFAAATQMCVPLLVFLARHNLLAPRWKLAPLGYLGLAGLALIASVGTYQRSALIGLAVLGIAFWLRSRRKLLVGGICVAGALFLAFATSSAWLERMETIDDYKSESSAYTRILVWQWTLGFVADHPLGGGFSSYVVNEIAVPPTPERPEGYVQHGRAFHSSYFEMLGEHGWPGLALFLALNLLTLLNMERVRQQARGREDFLWCRDLATALQLALLVLLSSGAFVGIAFQPMFWYLYALGACLQHHWQRASADFRVTQRADALAATGRVPRSLRNAQAKAAAR</sequence>
<feature type="transmembrane region" description="Helical" evidence="5">
    <location>
        <begin position="76"/>
        <end position="95"/>
    </location>
</feature>
<evidence type="ECO:0000259" key="7">
    <source>
        <dbReference type="Pfam" id="PF19358"/>
    </source>
</evidence>
<gene>
    <name evidence="8" type="ORF">JYK14_16475</name>
</gene>
<keyword evidence="3 5" id="KW-1133">Transmembrane helix</keyword>
<feature type="transmembrane region" description="Helical" evidence="5">
    <location>
        <begin position="107"/>
        <end position="123"/>
    </location>
</feature>
<keyword evidence="4 5" id="KW-0472">Membrane</keyword>
<dbReference type="Pfam" id="PF19358">
    <property type="entry name" value="DUF5935"/>
    <property type="match status" value="1"/>
</dbReference>
<feature type="transmembrane region" description="Helical" evidence="5">
    <location>
        <begin position="44"/>
        <end position="64"/>
    </location>
</feature>
<feature type="transmembrane region" description="Helical" evidence="5">
    <location>
        <begin position="205"/>
        <end position="238"/>
    </location>
</feature>
<comment type="subcellular location">
    <subcellularLocation>
        <location evidence="1">Membrane</location>
        <topology evidence="1">Multi-pass membrane protein</topology>
    </subcellularLocation>
</comment>
<dbReference type="PANTHER" id="PTHR37422">
    <property type="entry name" value="TEICHURONIC ACID BIOSYNTHESIS PROTEIN TUAE"/>
    <property type="match status" value="1"/>
</dbReference>
<dbReference type="GO" id="GO:0016874">
    <property type="term" value="F:ligase activity"/>
    <property type="evidence" value="ECO:0007669"/>
    <property type="project" value="UniProtKB-KW"/>
</dbReference>
<dbReference type="Proteomes" id="UP001523392">
    <property type="component" value="Unassembled WGS sequence"/>
</dbReference>
<dbReference type="Pfam" id="PF04932">
    <property type="entry name" value="Wzy_C"/>
    <property type="match status" value="1"/>
</dbReference>
<keyword evidence="8" id="KW-0436">Ligase</keyword>
<protein>
    <submittedName>
        <fullName evidence="8">O-glycosylation ligase, exosortase A system-associated</fullName>
    </submittedName>
</protein>
<evidence type="ECO:0000256" key="4">
    <source>
        <dbReference type="ARBA" id="ARBA00023136"/>
    </source>
</evidence>
<dbReference type="InterPro" id="IPR017528">
    <property type="entry name" value="CHP03097O-antigen_lig-rel"/>
</dbReference>
<proteinExistence type="predicted"/>
<evidence type="ECO:0000256" key="1">
    <source>
        <dbReference type="ARBA" id="ARBA00004141"/>
    </source>
</evidence>
<dbReference type="NCBIfam" id="TIGR03097">
    <property type="entry name" value="PEP_O_lig_1"/>
    <property type="match status" value="1"/>
</dbReference>
<feature type="transmembrane region" description="Helical" evidence="5">
    <location>
        <begin position="381"/>
        <end position="403"/>
    </location>
</feature>
<accession>A0ABT1D729</accession>
<feature type="transmembrane region" description="Helical" evidence="5">
    <location>
        <begin position="130"/>
        <end position="152"/>
    </location>
</feature>
<dbReference type="InterPro" id="IPR007016">
    <property type="entry name" value="O-antigen_ligase-rel_domated"/>
</dbReference>
<feature type="domain" description="O-antigen ligase-related" evidence="6">
    <location>
        <begin position="211"/>
        <end position="352"/>
    </location>
</feature>
<evidence type="ECO:0000259" key="6">
    <source>
        <dbReference type="Pfam" id="PF04932"/>
    </source>
</evidence>
<reference evidence="8 9" key="1">
    <citation type="submission" date="2021-12" db="EMBL/GenBank/DDBJ databases">
        <title>Siccirubricoccus leaddurans sp. nov., a high concentration Zn2+ tolerance bacterium.</title>
        <authorList>
            <person name="Cao Y."/>
        </authorList>
    </citation>
    <scope>NUCLEOTIDE SEQUENCE [LARGE SCALE GENOMIC DNA]</scope>
    <source>
        <strain evidence="8 9">KC 17139</strain>
    </source>
</reference>
<comment type="caution">
    <text evidence="8">The sequence shown here is derived from an EMBL/GenBank/DDBJ whole genome shotgun (WGS) entry which is preliminary data.</text>
</comment>
<keyword evidence="2 5" id="KW-0812">Transmembrane</keyword>